<dbReference type="EMBL" id="BGPR01038999">
    <property type="protein sequence ID" value="GBO14893.1"/>
    <property type="molecule type" value="Genomic_DNA"/>
</dbReference>
<dbReference type="AlphaFoldDB" id="A0A4Y2UQA7"/>
<comment type="caution">
    <text evidence="1">The sequence shown here is derived from an EMBL/GenBank/DDBJ whole genome shotgun (WGS) entry which is preliminary data.</text>
</comment>
<reference evidence="1 2" key="1">
    <citation type="journal article" date="2019" name="Sci. Rep.">
        <title>Orb-weaving spider Araneus ventricosus genome elucidates the spidroin gene catalogue.</title>
        <authorList>
            <person name="Kono N."/>
            <person name="Nakamura H."/>
            <person name="Ohtoshi R."/>
            <person name="Moran D.A.P."/>
            <person name="Shinohara A."/>
            <person name="Yoshida Y."/>
            <person name="Fujiwara M."/>
            <person name="Mori M."/>
            <person name="Tomita M."/>
            <person name="Arakawa K."/>
        </authorList>
    </citation>
    <scope>NUCLEOTIDE SEQUENCE [LARGE SCALE GENOMIC DNA]</scope>
</reference>
<protein>
    <recommendedName>
        <fullName evidence="3">Mos1 transposase HTH domain-containing protein</fullName>
    </recommendedName>
</protein>
<evidence type="ECO:0008006" key="3">
    <source>
        <dbReference type="Google" id="ProtNLM"/>
    </source>
</evidence>
<accession>A0A4Y2UQA7</accession>
<proteinExistence type="predicted"/>
<gene>
    <name evidence="1" type="ORF">AVEN_4462_1</name>
</gene>
<keyword evidence="2" id="KW-1185">Reference proteome</keyword>
<sequence>MSNFEQRLCVKFRVLLEISFPILHVIKSPDDETAINLTSVYEWHRRFEKGRQSIDDDEMSGWPPASITVEQISIFKKKCRICLSKICCRDCRIMQT</sequence>
<evidence type="ECO:0000313" key="2">
    <source>
        <dbReference type="Proteomes" id="UP000499080"/>
    </source>
</evidence>
<evidence type="ECO:0000313" key="1">
    <source>
        <dbReference type="EMBL" id="GBO14893.1"/>
    </source>
</evidence>
<organism evidence="1 2">
    <name type="scientific">Araneus ventricosus</name>
    <name type="common">Orbweaver spider</name>
    <name type="synonym">Epeira ventricosa</name>
    <dbReference type="NCBI Taxonomy" id="182803"/>
    <lineage>
        <taxon>Eukaryota</taxon>
        <taxon>Metazoa</taxon>
        <taxon>Ecdysozoa</taxon>
        <taxon>Arthropoda</taxon>
        <taxon>Chelicerata</taxon>
        <taxon>Arachnida</taxon>
        <taxon>Araneae</taxon>
        <taxon>Araneomorphae</taxon>
        <taxon>Entelegynae</taxon>
        <taxon>Araneoidea</taxon>
        <taxon>Araneidae</taxon>
        <taxon>Araneus</taxon>
    </lineage>
</organism>
<dbReference type="OrthoDB" id="10017160at2759"/>
<name>A0A4Y2UQA7_ARAVE</name>
<dbReference type="Proteomes" id="UP000499080">
    <property type="component" value="Unassembled WGS sequence"/>
</dbReference>